<organism evidence="1 2">
    <name type="scientific">Alligator mississippiensis</name>
    <name type="common">American alligator</name>
    <dbReference type="NCBI Taxonomy" id="8496"/>
    <lineage>
        <taxon>Eukaryota</taxon>
        <taxon>Metazoa</taxon>
        <taxon>Chordata</taxon>
        <taxon>Craniata</taxon>
        <taxon>Vertebrata</taxon>
        <taxon>Euteleostomi</taxon>
        <taxon>Archelosauria</taxon>
        <taxon>Archosauria</taxon>
        <taxon>Crocodylia</taxon>
        <taxon>Alligatoridae</taxon>
        <taxon>Alligatorinae</taxon>
        <taxon>Alligator</taxon>
    </lineage>
</organism>
<reference evidence="1 2" key="1">
    <citation type="journal article" date="2012" name="Genome Biol.">
        <title>Sequencing three crocodilian genomes to illuminate the evolution of archosaurs and amniotes.</title>
        <authorList>
            <person name="St John J.A."/>
            <person name="Braun E.L."/>
            <person name="Isberg S.R."/>
            <person name="Miles L.G."/>
            <person name="Chong A.Y."/>
            <person name="Gongora J."/>
            <person name="Dalzell P."/>
            <person name="Moran C."/>
            <person name="Bed'hom B."/>
            <person name="Abzhanov A."/>
            <person name="Burgess S.C."/>
            <person name="Cooksey A.M."/>
            <person name="Castoe T.A."/>
            <person name="Crawford N.G."/>
            <person name="Densmore L.D."/>
            <person name="Drew J.C."/>
            <person name="Edwards S.V."/>
            <person name="Faircloth B.C."/>
            <person name="Fujita M.K."/>
            <person name="Greenwold M.J."/>
            <person name="Hoffmann F.G."/>
            <person name="Howard J.M."/>
            <person name="Iguchi T."/>
            <person name="Janes D.E."/>
            <person name="Khan S.Y."/>
            <person name="Kohno S."/>
            <person name="de Koning A.J."/>
            <person name="Lance S.L."/>
            <person name="McCarthy F.M."/>
            <person name="McCormack J.E."/>
            <person name="Merchant M.E."/>
            <person name="Peterson D.G."/>
            <person name="Pollock D.D."/>
            <person name="Pourmand N."/>
            <person name="Raney B.J."/>
            <person name="Roessler K.A."/>
            <person name="Sanford J.R."/>
            <person name="Sawyer R.H."/>
            <person name="Schmidt C.J."/>
            <person name="Triplett E.W."/>
            <person name="Tuberville T.D."/>
            <person name="Venegas-Anaya M."/>
            <person name="Howard J.T."/>
            <person name="Jarvis E.D."/>
            <person name="Guillette L.J.Jr."/>
            <person name="Glenn T.C."/>
            <person name="Green R.E."/>
            <person name="Ray D.A."/>
        </authorList>
    </citation>
    <scope>NUCLEOTIDE SEQUENCE [LARGE SCALE GENOMIC DNA]</scope>
    <source>
        <strain evidence="1">KSC_2009_1</strain>
    </source>
</reference>
<evidence type="ECO:0000313" key="1">
    <source>
        <dbReference type="EMBL" id="KYO32170.1"/>
    </source>
</evidence>
<sequence>MPPAFRVCDPRFALEGCSQSPSAATLEFCGSIASEICLAGLSASPAQPYATGDVPECRELSTAQDQRGKTNFIPPLQESLRALSECHTPACLSLDSG</sequence>
<proteinExistence type="predicted"/>
<protein>
    <submittedName>
        <fullName evidence="1">Uncharacterized protein</fullName>
    </submittedName>
</protein>
<keyword evidence="2" id="KW-1185">Reference proteome</keyword>
<dbReference type="Proteomes" id="UP000050525">
    <property type="component" value="Unassembled WGS sequence"/>
</dbReference>
<accession>A0A151N5V5</accession>
<gene>
    <name evidence="1" type="ORF">Y1Q_0007160</name>
</gene>
<dbReference type="EMBL" id="AKHW03004004">
    <property type="protein sequence ID" value="KYO32170.1"/>
    <property type="molecule type" value="Genomic_DNA"/>
</dbReference>
<dbReference type="AlphaFoldDB" id="A0A151N5V5"/>
<evidence type="ECO:0000313" key="2">
    <source>
        <dbReference type="Proteomes" id="UP000050525"/>
    </source>
</evidence>
<name>A0A151N5V5_ALLMI</name>
<comment type="caution">
    <text evidence="1">The sequence shown here is derived from an EMBL/GenBank/DDBJ whole genome shotgun (WGS) entry which is preliminary data.</text>
</comment>